<keyword evidence="2" id="KW-1185">Reference proteome</keyword>
<accession>A0AA38HK23</accession>
<evidence type="ECO:0000313" key="2">
    <source>
        <dbReference type="Proteomes" id="UP001168821"/>
    </source>
</evidence>
<dbReference type="EMBL" id="JALNTZ010000668">
    <property type="protein sequence ID" value="KAJ3632100.1"/>
    <property type="molecule type" value="Genomic_DNA"/>
</dbReference>
<gene>
    <name evidence="1" type="ORF">Zmor_022103</name>
</gene>
<reference evidence="1" key="1">
    <citation type="journal article" date="2023" name="G3 (Bethesda)">
        <title>Whole genome assemblies of Zophobas morio and Tenebrio molitor.</title>
        <authorList>
            <person name="Kaur S."/>
            <person name="Stinson S.A."/>
            <person name="diCenzo G.C."/>
        </authorList>
    </citation>
    <scope>NUCLEOTIDE SEQUENCE</scope>
    <source>
        <strain evidence="1">QUZm001</strain>
    </source>
</reference>
<sequence length="317" mass="36062">MALAAMQDDAARLGIYRIGRDAPERMAQLGFETPEEMTRFINFDFQNMTALEKGRMRTIMPFYTYFRQSFAFHLKNFSKNATRYQNYMRQLDNQYNVYASQVDPNGAPSWMMNMNYIPFAQDGGIVGVLKIQNPFQDLANITNMVGGGLLNLKGADQFERGQLKQSAVSFFGQINPLIKSVMDTMSGTSVYGDEENDSNFFKALQNEFGGVFTRIPELVKNAVEGGDSGTLESLLDQFVGMTKHYKAGSLKEQRVRELISYIEEEIENATHYVESYTRAKERMFGTTIKSTAALKRAKIVRSKKLKKKRVVYQGDDE</sequence>
<name>A0AA38HK23_9CUCU</name>
<dbReference type="AlphaFoldDB" id="A0AA38HK23"/>
<comment type="caution">
    <text evidence="1">The sequence shown here is derived from an EMBL/GenBank/DDBJ whole genome shotgun (WGS) entry which is preliminary data.</text>
</comment>
<evidence type="ECO:0000313" key="1">
    <source>
        <dbReference type="EMBL" id="KAJ3632100.1"/>
    </source>
</evidence>
<dbReference type="Proteomes" id="UP001168821">
    <property type="component" value="Unassembled WGS sequence"/>
</dbReference>
<protein>
    <submittedName>
        <fullName evidence="1">Uncharacterized protein</fullName>
    </submittedName>
</protein>
<proteinExistence type="predicted"/>
<organism evidence="1 2">
    <name type="scientific">Zophobas morio</name>
    <dbReference type="NCBI Taxonomy" id="2755281"/>
    <lineage>
        <taxon>Eukaryota</taxon>
        <taxon>Metazoa</taxon>
        <taxon>Ecdysozoa</taxon>
        <taxon>Arthropoda</taxon>
        <taxon>Hexapoda</taxon>
        <taxon>Insecta</taxon>
        <taxon>Pterygota</taxon>
        <taxon>Neoptera</taxon>
        <taxon>Endopterygota</taxon>
        <taxon>Coleoptera</taxon>
        <taxon>Polyphaga</taxon>
        <taxon>Cucujiformia</taxon>
        <taxon>Tenebrionidae</taxon>
        <taxon>Zophobas</taxon>
    </lineage>
</organism>